<sequence>MNHDVVYNEQILSIAQNASSYVTTVLVCQNTLIRSGISHILSGTQFVISDELPKQASELPMLCLIHADQVADELAETIERLKAQWPSARVVLLTERIERTAMVQAFQAGLDGLCSTVMDREPLIKALELVMLGETFISQALTSSLLSDAACHQRASHNGVGIFMPTNDPSAAATANRLSPREAQILRHLTQGASNKLIARELGLAEATIKVHLKAILRKAKVENRTQAAMWAQQHMNLAANDVTIVAAE</sequence>
<evidence type="ECO:0000256" key="1">
    <source>
        <dbReference type="ARBA" id="ARBA00023125"/>
    </source>
</evidence>
<dbReference type="CDD" id="cd06170">
    <property type="entry name" value="LuxR_C_like"/>
    <property type="match status" value="1"/>
</dbReference>
<dbReference type="PANTHER" id="PTHR43214">
    <property type="entry name" value="TWO-COMPONENT RESPONSE REGULATOR"/>
    <property type="match status" value="1"/>
</dbReference>
<keyword evidence="4" id="KW-1185">Reference proteome</keyword>
<dbReference type="EMBL" id="JAEQMY010000232">
    <property type="protein sequence ID" value="MBL0408473.1"/>
    <property type="molecule type" value="Genomic_DNA"/>
</dbReference>
<dbReference type="InterPro" id="IPR000792">
    <property type="entry name" value="Tscrpt_reg_LuxR_C"/>
</dbReference>
<dbReference type="PRINTS" id="PR00038">
    <property type="entry name" value="HTHLUXR"/>
</dbReference>
<keyword evidence="1" id="KW-0238">DNA-binding</keyword>
<proteinExistence type="predicted"/>
<dbReference type="PANTHER" id="PTHR43214:SF42">
    <property type="entry name" value="TRANSCRIPTIONAL REGULATORY PROTEIN DESR"/>
    <property type="match status" value="1"/>
</dbReference>
<dbReference type="AlphaFoldDB" id="A0A936ZPU4"/>
<dbReference type="InterPro" id="IPR016032">
    <property type="entry name" value="Sig_transdc_resp-reg_C-effctor"/>
</dbReference>
<dbReference type="Proteomes" id="UP000605848">
    <property type="component" value="Unassembled WGS sequence"/>
</dbReference>
<dbReference type="RefSeq" id="WP_202066397.1">
    <property type="nucleotide sequence ID" value="NZ_JAEQMY010000232.1"/>
</dbReference>
<accession>A0A936ZPU4</accession>
<gene>
    <name evidence="3" type="ORF">JKG68_31925</name>
</gene>
<dbReference type="SUPFAM" id="SSF46894">
    <property type="entry name" value="C-terminal effector domain of the bipartite response regulators"/>
    <property type="match status" value="1"/>
</dbReference>
<dbReference type="PROSITE" id="PS50043">
    <property type="entry name" value="HTH_LUXR_2"/>
    <property type="match status" value="1"/>
</dbReference>
<dbReference type="GO" id="GO:0003677">
    <property type="term" value="F:DNA binding"/>
    <property type="evidence" value="ECO:0007669"/>
    <property type="project" value="UniProtKB-KW"/>
</dbReference>
<name>A0A936ZPU4_9HYPH</name>
<dbReference type="SMART" id="SM00421">
    <property type="entry name" value="HTH_LUXR"/>
    <property type="match status" value="1"/>
</dbReference>
<evidence type="ECO:0000313" key="4">
    <source>
        <dbReference type="Proteomes" id="UP000605848"/>
    </source>
</evidence>
<reference evidence="3" key="1">
    <citation type="submission" date="2021-01" db="EMBL/GenBank/DDBJ databases">
        <title>Microvirga sp.</title>
        <authorList>
            <person name="Kim M.K."/>
        </authorList>
    </citation>
    <scope>NUCLEOTIDE SEQUENCE</scope>
    <source>
        <strain evidence="3">5420S-16</strain>
    </source>
</reference>
<protein>
    <submittedName>
        <fullName evidence="3">Response regulator transcription factor</fullName>
    </submittedName>
</protein>
<evidence type="ECO:0000313" key="3">
    <source>
        <dbReference type="EMBL" id="MBL0408473.1"/>
    </source>
</evidence>
<dbReference type="Gene3D" id="3.40.50.2300">
    <property type="match status" value="1"/>
</dbReference>
<evidence type="ECO:0000259" key="2">
    <source>
        <dbReference type="PROSITE" id="PS50043"/>
    </source>
</evidence>
<dbReference type="Pfam" id="PF00196">
    <property type="entry name" value="GerE"/>
    <property type="match status" value="1"/>
</dbReference>
<dbReference type="InterPro" id="IPR039420">
    <property type="entry name" value="WalR-like"/>
</dbReference>
<organism evidence="3 4">
    <name type="scientific">Microvirga aerilata</name>
    <dbReference type="NCBI Taxonomy" id="670292"/>
    <lineage>
        <taxon>Bacteria</taxon>
        <taxon>Pseudomonadati</taxon>
        <taxon>Pseudomonadota</taxon>
        <taxon>Alphaproteobacteria</taxon>
        <taxon>Hyphomicrobiales</taxon>
        <taxon>Methylobacteriaceae</taxon>
        <taxon>Microvirga</taxon>
    </lineage>
</organism>
<feature type="domain" description="HTH luxR-type" evidence="2">
    <location>
        <begin position="171"/>
        <end position="236"/>
    </location>
</feature>
<dbReference type="GO" id="GO:0006355">
    <property type="term" value="P:regulation of DNA-templated transcription"/>
    <property type="evidence" value="ECO:0007669"/>
    <property type="project" value="InterPro"/>
</dbReference>
<comment type="caution">
    <text evidence="3">The sequence shown here is derived from an EMBL/GenBank/DDBJ whole genome shotgun (WGS) entry which is preliminary data.</text>
</comment>
<dbReference type="PROSITE" id="PS00622">
    <property type="entry name" value="HTH_LUXR_1"/>
    <property type="match status" value="1"/>
</dbReference>